<evidence type="ECO:0000313" key="3">
    <source>
        <dbReference type="Proteomes" id="UP000622890"/>
    </source>
</evidence>
<keyword evidence="1" id="KW-0732">Signal</keyword>
<keyword evidence="2" id="KW-0456">Lyase</keyword>
<dbReference type="AlphaFoldDB" id="A0A934STT7"/>
<organism evidence="2 3">
    <name type="scientific">Noviherbaspirillum pedocola</name>
    <dbReference type="NCBI Taxonomy" id="2801341"/>
    <lineage>
        <taxon>Bacteria</taxon>
        <taxon>Pseudomonadati</taxon>
        <taxon>Pseudomonadota</taxon>
        <taxon>Betaproteobacteria</taxon>
        <taxon>Burkholderiales</taxon>
        <taxon>Oxalobacteraceae</taxon>
        <taxon>Noviherbaspirillum</taxon>
    </lineage>
</organism>
<dbReference type="GO" id="GO:0009279">
    <property type="term" value="C:cell outer membrane"/>
    <property type="evidence" value="ECO:0007669"/>
    <property type="project" value="TreeGrafter"/>
</dbReference>
<dbReference type="PROSITE" id="PS51257">
    <property type="entry name" value="PROKAR_LIPOPROTEIN"/>
    <property type="match status" value="1"/>
</dbReference>
<accession>A0A934STT7</accession>
<protein>
    <submittedName>
        <fullName evidence="2">Pectate lyase</fullName>
    </submittedName>
</protein>
<dbReference type="PANTHER" id="PTHR31321">
    <property type="entry name" value="ACYL-COA THIOESTER HYDROLASE YBHC-RELATED"/>
    <property type="match status" value="1"/>
</dbReference>
<dbReference type="RefSeq" id="WP_200594291.1">
    <property type="nucleotide sequence ID" value="NZ_JAEPBG010000008.1"/>
</dbReference>
<dbReference type="Proteomes" id="UP000622890">
    <property type="component" value="Unassembled WGS sequence"/>
</dbReference>
<dbReference type="GO" id="GO:0016829">
    <property type="term" value="F:lyase activity"/>
    <property type="evidence" value="ECO:0007669"/>
    <property type="project" value="UniProtKB-KW"/>
</dbReference>
<name>A0A934STT7_9BURK</name>
<feature type="signal peptide" evidence="1">
    <location>
        <begin position="1"/>
        <end position="18"/>
    </location>
</feature>
<dbReference type="SUPFAM" id="SSF51126">
    <property type="entry name" value="Pectin lyase-like"/>
    <property type="match status" value="1"/>
</dbReference>
<feature type="chain" id="PRO_5037143806" evidence="1">
    <location>
        <begin position="19"/>
        <end position="575"/>
    </location>
</feature>
<dbReference type="InterPro" id="IPR012334">
    <property type="entry name" value="Pectin_lyas_fold"/>
</dbReference>
<comment type="caution">
    <text evidence="2">The sequence shown here is derived from an EMBL/GenBank/DDBJ whole genome shotgun (WGS) entry which is preliminary data.</text>
</comment>
<evidence type="ECO:0000256" key="1">
    <source>
        <dbReference type="SAM" id="SignalP"/>
    </source>
</evidence>
<sequence>MSRVLGMLGISASAVLLAACGGGGNGDNASATPASGTSTAAGSAPIAYYLPAKGEPAAYVDTRLQINFDAPPVLGSIGTIKVYKAADNSVVDTIDISSAVVSAGGETQSVMPYTNTEIDQIGKNVANLTQWRYVYYQPVTIAGNTATIKLHDGALSYDTDYYVTMDPGVLSGRVNGAGFNAITGAKTWAFHTKKAPASTTSVTVDDDGAADFRSVQGALNWIMANGCNTTCANAADAKTVTIRNGSYNEMLFLRNVNNLSIVGESRSGVVVYYDNYESYNPSTGGSKTAVQTTLTNEQGATRRSLGGGRAVLLVENADLLKLSNFTLQNTHVKQTIFNNQAETIYFNSATLNGSRFVATTMNFLSAQDTIQTKGWAWYYQSYIAGDVDFIWGSPFAALFEESELHTVFDPTGAASGVYSGGYLFQARAAYGYPGFVVLNSALTADANVPPGSAYLGRSGGLTVANGYCNTLYTSGSFGNANLGCDNIAYIGNRIGPHIASVGWFTQPANSPVPDPATPTASAGWRESGSMNANGGAADIGARSAYSNVSADLSAFSTRAKVFAGWNSGAGWVPSP</sequence>
<gene>
    <name evidence="2" type="ORF">JJB74_18655</name>
</gene>
<dbReference type="Gene3D" id="2.160.20.10">
    <property type="entry name" value="Single-stranded right-handed beta-helix, Pectin lyase-like"/>
    <property type="match status" value="1"/>
</dbReference>
<dbReference type="PANTHER" id="PTHR31321:SF57">
    <property type="entry name" value="PECTINESTERASE 53-RELATED"/>
    <property type="match status" value="1"/>
</dbReference>
<dbReference type="InterPro" id="IPR011050">
    <property type="entry name" value="Pectin_lyase_fold/virulence"/>
</dbReference>
<evidence type="ECO:0000313" key="2">
    <source>
        <dbReference type="EMBL" id="MBK4736651.1"/>
    </source>
</evidence>
<keyword evidence="3" id="KW-1185">Reference proteome</keyword>
<dbReference type="EMBL" id="JAEPBG010000008">
    <property type="protein sequence ID" value="MBK4736651.1"/>
    <property type="molecule type" value="Genomic_DNA"/>
</dbReference>
<reference evidence="2" key="1">
    <citation type="submission" date="2021-01" db="EMBL/GenBank/DDBJ databases">
        <title>Genome sequence of strain Noviherbaspirillum sp. DKR-6.</title>
        <authorList>
            <person name="Chaudhary D.K."/>
        </authorList>
    </citation>
    <scope>NUCLEOTIDE SEQUENCE</scope>
    <source>
        <strain evidence="2">DKR-6</strain>
    </source>
</reference>
<proteinExistence type="predicted"/>
<dbReference type="GO" id="GO:0052689">
    <property type="term" value="F:carboxylic ester hydrolase activity"/>
    <property type="evidence" value="ECO:0007669"/>
    <property type="project" value="TreeGrafter"/>
</dbReference>